<name>A0A832N568_9GAMM</name>
<keyword evidence="9" id="KW-0238">DNA-binding</keyword>
<feature type="non-terminal residue" evidence="15">
    <location>
        <position position="1"/>
    </location>
</feature>
<dbReference type="InterPro" id="IPR041236">
    <property type="entry name" value="PriA_C"/>
</dbReference>
<dbReference type="GO" id="GO:0003677">
    <property type="term" value="F:DNA binding"/>
    <property type="evidence" value="ECO:0007669"/>
    <property type="project" value="UniProtKB-KW"/>
</dbReference>
<dbReference type="GO" id="GO:0006269">
    <property type="term" value="P:DNA replication, synthesis of primer"/>
    <property type="evidence" value="ECO:0007669"/>
    <property type="project" value="UniProtKB-KW"/>
</dbReference>
<dbReference type="GO" id="GO:0016787">
    <property type="term" value="F:hydrolase activity"/>
    <property type="evidence" value="ECO:0007669"/>
    <property type="project" value="UniProtKB-KW"/>
</dbReference>
<dbReference type="PANTHER" id="PTHR30580:SF0">
    <property type="entry name" value="PRIMOSOMAL PROTEIN N"/>
    <property type="match status" value="1"/>
</dbReference>
<dbReference type="InterPro" id="IPR014001">
    <property type="entry name" value="Helicase_ATP-bd"/>
</dbReference>
<dbReference type="Pfam" id="PF18319">
    <property type="entry name" value="Zn_ribbon_PriA"/>
    <property type="match status" value="1"/>
</dbReference>
<evidence type="ECO:0000259" key="13">
    <source>
        <dbReference type="PROSITE" id="PS51192"/>
    </source>
</evidence>
<keyword evidence="4" id="KW-0547">Nucleotide-binding</keyword>
<evidence type="ECO:0000256" key="6">
    <source>
        <dbReference type="ARBA" id="ARBA00022806"/>
    </source>
</evidence>
<evidence type="ECO:0000256" key="10">
    <source>
        <dbReference type="ARBA" id="ARBA00023235"/>
    </source>
</evidence>
<dbReference type="InterPro" id="IPR040498">
    <property type="entry name" value="PriA_CRR"/>
</dbReference>
<reference evidence="15" key="1">
    <citation type="journal article" date="2020" name="mSystems">
        <title>Genome- and Community-Level Interaction Insights into Carbon Utilization and Element Cycling Functions of Hydrothermarchaeota in Hydrothermal Sediment.</title>
        <authorList>
            <person name="Zhou Z."/>
            <person name="Liu Y."/>
            <person name="Xu W."/>
            <person name="Pan J."/>
            <person name="Luo Z.H."/>
            <person name="Li M."/>
        </authorList>
    </citation>
    <scope>NUCLEOTIDE SEQUENCE [LARGE SCALE GENOMIC DNA]</scope>
    <source>
        <strain evidence="15">HyVt-505</strain>
    </source>
</reference>
<keyword evidence="2" id="KW-0235">DNA replication</keyword>
<protein>
    <recommendedName>
        <fullName evidence="11">DNA 3'-5' helicase</fullName>
        <ecNumber evidence="11">5.6.2.4</ecNumber>
    </recommendedName>
</protein>
<dbReference type="CDD" id="cd18804">
    <property type="entry name" value="SF2_C_priA"/>
    <property type="match status" value="1"/>
</dbReference>
<dbReference type="PROSITE" id="PS51194">
    <property type="entry name" value="HELICASE_CTER"/>
    <property type="match status" value="1"/>
</dbReference>
<evidence type="ECO:0000256" key="2">
    <source>
        <dbReference type="ARBA" id="ARBA00022705"/>
    </source>
</evidence>
<proteinExistence type="predicted"/>
<dbReference type="PROSITE" id="PS51192">
    <property type="entry name" value="HELICASE_ATP_BIND_1"/>
    <property type="match status" value="1"/>
</dbReference>
<evidence type="ECO:0000256" key="9">
    <source>
        <dbReference type="ARBA" id="ARBA00023125"/>
    </source>
</evidence>
<dbReference type="GO" id="GO:0006270">
    <property type="term" value="P:DNA replication initiation"/>
    <property type="evidence" value="ECO:0007669"/>
    <property type="project" value="TreeGrafter"/>
</dbReference>
<keyword evidence="8" id="KW-0067">ATP-binding</keyword>
<evidence type="ECO:0000256" key="11">
    <source>
        <dbReference type="ARBA" id="ARBA00034808"/>
    </source>
</evidence>
<evidence type="ECO:0000259" key="14">
    <source>
        <dbReference type="PROSITE" id="PS51194"/>
    </source>
</evidence>
<evidence type="ECO:0000256" key="1">
    <source>
        <dbReference type="ARBA" id="ARBA00022515"/>
    </source>
</evidence>
<evidence type="ECO:0000256" key="4">
    <source>
        <dbReference type="ARBA" id="ARBA00022741"/>
    </source>
</evidence>
<comment type="caution">
    <text evidence="15">The sequence shown here is derived from an EMBL/GenBank/DDBJ whole genome shotgun (WGS) entry which is preliminary data.</text>
</comment>
<evidence type="ECO:0000256" key="12">
    <source>
        <dbReference type="ARBA" id="ARBA00048988"/>
    </source>
</evidence>
<dbReference type="NCBIfam" id="NF004067">
    <property type="entry name" value="PRK05580.1-4"/>
    <property type="match status" value="1"/>
</dbReference>
<feature type="domain" description="Helicase C-terminal" evidence="14">
    <location>
        <begin position="215"/>
        <end position="372"/>
    </location>
</feature>
<dbReference type="Pfam" id="PF00270">
    <property type="entry name" value="DEAD"/>
    <property type="match status" value="1"/>
</dbReference>
<comment type="catalytic activity">
    <reaction evidence="12">
        <text>ATP + H2O = ADP + phosphate + H(+)</text>
        <dbReference type="Rhea" id="RHEA:13065"/>
        <dbReference type="ChEBI" id="CHEBI:15377"/>
        <dbReference type="ChEBI" id="CHEBI:15378"/>
        <dbReference type="ChEBI" id="CHEBI:30616"/>
        <dbReference type="ChEBI" id="CHEBI:43474"/>
        <dbReference type="ChEBI" id="CHEBI:456216"/>
        <dbReference type="EC" id="5.6.2.4"/>
    </reaction>
</comment>
<evidence type="ECO:0000313" key="15">
    <source>
        <dbReference type="EMBL" id="HHJ80615.1"/>
    </source>
</evidence>
<dbReference type="PANTHER" id="PTHR30580">
    <property type="entry name" value="PRIMOSOMAL PROTEIN N"/>
    <property type="match status" value="1"/>
</dbReference>
<accession>A0A832N568</accession>
<dbReference type="InterPro" id="IPR011545">
    <property type="entry name" value="DEAD/DEAH_box_helicase_dom"/>
</dbReference>
<dbReference type="Gene3D" id="3.40.50.300">
    <property type="entry name" value="P-loop containing nucleotide triphosphate hydrolases"/>
    <property type="match status" value="2"/>
</dbReference>
<dbReference type="GO" id="GO:0046872">
    <property type="term" value="F:metal ion binding"/>
    <property type="evidence" value="ECO:0007669"/>
    <property type="project" value="UniProtKB-KW"/>
</dbReference>
<dbReference type="GO" id="GO:0006302">
    <property type="term" value="P:double-strand break repair"/>
    <property type="evidence" value="ECO:0007669"/>
    <property type="project" value="InterPro"/>
</dbReference>
<evidence type="ECO:0000256" key="8">
    <source>
        <dbReference type="ARBA" id="ARBA00022840"/>
    </source>
</evidence>
<keyword evidence="3" id="KW-0479">Metal-binding</keyword>
<keyword evidence="1" id="KW-0639">Primosome</keyword>
<dbReference type="Proteomes" id="UP000885832">
    <property type="component" value="Unassembled WGS sequence"/>
</dbReference>
<keyword evidence="10" id="KW-0413">Isomerase</keyword>
<dbReference type="GO" id="GO:1990077">
    <property type="term" value="C:primosome complex"/>
    <property type="evidence" value="ECO:0007669"/>
    <property type="project" value="UniProtKB-KW"/>
</dbReference>
<keyword evidence="5" id="KW-0378">Hydrolase</keyword>
<evidence type="ECO:0000256" key="7">
    <source>
        <dbReference type="ARBA" id="ARBA00022833"/>
    </source>
</evidence>
<dbReference type="AlphaFoldDB" id="A0A832N568"/>
<dbReference type="SMART" id="SM00490">
    <property type="entry name" value="HELICc"/>
    <property type="match status" value="1"/>
</dbReference>
<dbReference type="EC" id="5.6.2.4" evidence="11"/>
<organism evidence="15">
    <name type="scientific">Candidatus Tenderia electrophaga</name>
    <dbReference type="NCBI Taxonomy" id="1748243"/>
    <lineage>
        <taxon>Bacteria</taxon>
        <taxon>Pseudomonadati</taxon>
        <taxon>Pseudomonadota</taxon>
        <taxon>Gammaproteobacteria</taxon>
        <taxon>Candidatus Tenderiales</taxon>
        <taxon>Candidatus Tenderiaceae</taxon>
        <taxon>Candidatus Tenderia</taxon>
    </lineage>
</organism>
<keyword evidence="6" id="KW-0347">Helicase</keyword>
<dbReference type="GO" id="GO:0005524">
    <property type="term" value="F:ATP binding"/>
    <property type="evidence" value="ECO:0007669"/>
    <property type="project" value="UniProtKB-KW"/>
</dbReference>
<dbReference type="FunFam" id="3.40.50.300:FF:000489">
    <property type="entry name" value="Primosome assembly protein PriA"/>
    <property type="match status" value="1"/>
</dbReference>
<dbReference type="EMBL" id="DRNF01000199">
    <property type="protein sequence ID" value="HHJ80615.1"/>
    <property type="molecule type" value="Genomic_DNA"/>
</dbReference>
<dbReference type="InterPro" id="IPR027417">
    <property type="entry name" value="P-loop_NTPase"/>
</dbReference>
<evidence type="ECO:0000256" key="3">
    <source>
        <dbReference type="ARBA" id="ARBA00022723"/>
    </source>
</evidence>
<dbReference type="Pfam" id="PF00271">
    <property type="entry name" value="Helicase_C"/>
    <property type="match status" value="1"/>
</dbReference>
<gene>
    <name evidence="15" type="ORF">ENJ65_03175</name>
</gene>
<evidence type="ECO:0000256" key="5">
    <source>
        <dbReference type="ARBA" id="ARBA00022801"/>
    </source>
</evidence>
<dbReference type="SUPFAM" id="SSF52540">
    <property type="entry name" value="P-loop containing nucleoside triphosphate hydrolases"/>
    <property type="match status" value="1"/>
</dbReference>
<feature type="domain" description="Helicase ATP-binding" evidence="13">
    <location>
        <begin position="1"/>
        <end position="121"/>
    </location>
</feature>
<dbReference type="NCBIfam" id="TIGR00595">
    <property type="entry name" value="priA"/>
    <property type="match status" value="1"/>
</dbReference>
<dbReference type="GO" id="GO:0006310">
    <property type="term" value="P:DNA recombination"/>
    <property type="evidence" value="ECO:0007669"/>
    <property type="project" value="InterPro"/>
</dbReference>
<sequence>LTPQLVGRFKRRFNVPMAVMHSGLNNRERLNAWLLARNGEASIIIGTRSAVFTPMSQPGIIIVDEEHDSSFKQQSGLRYSARDLAIVRARKLDIPIVLGSATPSLESLLNVEQLRYQQLPLPQRAGSAKPPKISLLDVRSQNMEEQLSAPLTQLIQRHLDNGNQVLLFLNRRGFSPSIICHECGWVGHCRRCDTHMTLHLQKRHLRCHHCGSQRPIPQQCPDCGSVDLRPLGSGTERIETVLTEQFPDIPISRIDRDSTRKKGSLNAILNDINSGEPRILIGTQMLAKGHHFPDVTLVGILDGDQGLFGVDFRAGERMAQLIIQVTGRAGRGDKPGQVIIQTHHPDNPMLQLLCQQGYHAFAKAAQSERQLTALPPYSHMALLRAEANHSLPPENFLHQAYNLAEQLGAQGVELYGPMPAVMERRAGKYRYQLLLQAQKRTDLHRLLGPWTVQLNKLPEARKVRWSLDVDPVDLI</sequence>
<dbReference type="Pfam" id="PF18074">
    <property type="entry name" value="PriA_C"/>
    <property type="match status" value="1"/>
</dbReference>
<dbReference type="InterPro" id="IPR005259">
    <property type="entry name" value="PriA"/>
</dbReference>
<keyword evidence="7" id="KW-0862">Zinc</keyword>
<dbReference type="InterPro" id="IPR001650">
    <property type="entry name" value="Helicase_C-like"/>
</dbReference>
<dbReference type="GO" id="GO:0043138">
    <property type="term" value="F:3'-5' DNA helicase activity"/>
    <property type="evidence" value="ECO:0007669"/>
    <property type="project" value="UniProtKB-EC"/>
</dbReference>